<dbReference type="PROSITE" id="PS00036">
    <property type="entry name" value="BZIP_BASIC"/>
    <property type="match status" value="1"/>
</dbReference>
<keyword evidence="6" id="KW-0175">Coiled coil</keyword>
<dbReference type="STRING" id="13706.A0A1X2HSM2"/>
<keyword evidence="5" id="KW-0539">Nucleus</keyword>
<dbReference type="InterPro" id="IPR046347">
    <property type="entry name" value="bZIP_sf"/>
</dbReference>
<feature type="coiled-coil region" evidence="6">
    <location>
        <begin position="50"/>
        <end position="84"/>
    </location>
</feature>
<dbReference type="GO" id="GO:0001228">
    <property type="term" value="F:DNA-binding transcription activator activity, RNA polymerase II-specific"/>
    <property type="evidence" value="ECO:0007669"/>
    <property type="project" value="TreeGrafter"/>
</dbReference>
<evidence type="ECO:0000256" key="1">
    <source>
        <dbReference type="ARBA" id="ARBA00004123"/>
    </source>
</evidence>
<sequence>PPTSSASLSSASIANGPPLTLQERRMRNKAASAKYRQKKNQQQNEMRHMIGKLSEQNAVLDRQLQELRMENERLRAAADKLRGKMVAKKMVKQWMERHQQQQ</sequence>
<dbReference type="PANTHER" id="PTHR13044">
    <property type="entry name" value="ACTIVATING TRANSCRIPTION FACTOR ATF 4/5"/>
    <property type="match status" value="1"/>
</dbReference>
<dbReference type="PROSITE" id="PS50217">
    <property type="entry name" value="BZIP"/>
    <property type="match status" value="1"/>
</dbReference>
<dbReference type="OMA" id="NEMRHMI"/>
<dbReference type="SUPFAM" id="SSF57959">
    <property type="entry name" value="Leucine zipper domain"/>
    <property type="match status" value="1"/>
</dbReference>
<comment type="caution">
    <text evidence="9">The sequence shown here is derived from an EMBL/GenBank/DDBJ whole genome shotgun (WGS) entry which is preliminary data.</text>
</comment>
<gene>
    <name evidence="9" type="ORF">BCR43DRAFT_415739</name>
</gene>
<evidence type="ECO:0000259" key="8">
    <source>
        <dbReference type="PROSITE" id="PS50217"/>
    </source>
</evidence>
<dbReference type="EMBL" id="MCGN01000001">
    <property type="protein sequence ID" value="ORZ02553.1"/>
    <property type="molecule type" value="Genomic_DNA"/>
</dbReference>
<evidence type="ECO:0000256" key="4">
    <source>
        <dbReference type="ARBA" id="ARBA00023163"/>
    </source>
</evidence>
<reference evidence="9 10" key="1">
    <citation type="submission" date="2016-07" db="EMBL/GenBank/DDBJ databases">
        <title>Pervasive Adenine N6-methylation of Active Genes in Fungi.</title>
        <authorList>
            <consortium name="DOE Joint Genome Institute"/>
            <person name="Mondo S.J."/>
            <person name="Dannebaum R.O."/>
            <person name="Kuo R.C."/>
            <person name="Labutti K."/>
            <person name="Haridas S."/>
            <person name="Kuo A."/>
            <person name="Salamov A."/>
            <person name="Ahrendt S.R."/>
            <person name="Lipzen A."/>
            <person name="Sullivan W."/>
            <person name="Andreopoulos W.B."/>
            <person name="Clum A."/>
            <person name="Lindquist E."/>
            <person name="Daum C."/>
            <person name="Ramamoorthy G.K."/>
            <person name="Gryganskyi A."/>
            <person name="Culley D."/>
            <person name="Magnuson J.K."/>
            <person name="James T.Y."/>
            <person name="O'Malley M.A."/>
            <person name="Stajich J.E."/>
            <person name="Spatafora J.W."/>
            <person name="Visel A."/>
            <person name="Grigoriev I.V."/>
        </authorList>
    </citation>
    <scope>NUCLEOTIDE SEQUENCE [LARGE SCALE GENOMIC DNA]</scope>
    <source>
        <strain evidence="9 10">NRRL 2496</strain>
    </source>
</reference>
<evidence type="ECO:0000313" key="10">
    <source>
        <dbReference type="Proteomes" id="UP000242180"/>
    </source>
</evidence>
<feature type="domain" description="BZIP" evidence="8">
    <location>
        <begin position="22"/>
        <end position="81"/>
    </location>
</feature>
<comment type="subcellular location">
    <subcellularLocation>
        <location evidence="1">Nucleus</location>
    </subcellularLocation>
</comment>
<dbReference type="InterPro" id="IPR004827">
    <property type="entry name" value="bZIP"/>
</dbReference>
<evidence type="ECO:0000256" key="5">
    <source>
        <dbReference type="ARBA" id="ARBA00023242"/>
    </source>
</evidence>
<dbReference type="GO" id="GO:0005634">
    <property type="term" value="C:nucleus"/>
    <property type="evidence" value="ECO:0007669"/>
    <property type="project" value="UniProtKB-SubCell"/>
</dbReference>
<keyword evidence="10" id="KW-1185">Reference proteome</keyword>
<evidence type="ECO:0000256" key="7">
    <source>
        <dbReference type="SAM" id="MobiDB-lite"/>
    </source>
</evidence>
<dbReference type="AlphaFoldDB" id="A0A1X2HSM2"/>
<organism evidence="9 10">
    <name type="scientific">Syncephalastrum racemosum</name>
    <name type="common">Filamentous fungus</name>
    <dbReference type="NCBI Taxonomy" id="13706"/>
    <lineage>
        <taxon>Eukaryota</taxon>
        <taxon>Fungi</taxon>
        <taxon>Fungi incertae sedis</taxon>
        <taxon>Mucoromycota</taxon>
        <taxon>Mucoromycotina</taxon>
        <taxon>Mucoromycetes</taxon>
        <taxon>Mucorales</taxon>
        <taxon>Syncephalastraceae</taxon>
        <taxon>Syncephalastrum</taxon>
    </lineage>
</organism>
<evidence type="ECO:0000256" key="3">
    <source>
        <dbReference type="ARBA" id="ARBA00023125"/>
    </source>
</evidence>
<keyword evidence="2" id="KW-0805">Transcription regulation</keyword>
<dbReference type="PANTHER" id="PTHR13044:SF14">
    <property type="entry name" value="CRYPTOCEPHAL, ISOFORM A"/>
    <property type="match status" value="1"/>
</dbReference>
<dbReference type="Pfam" id="PF07716">
    <property type="entry name" value="bZIP_2"/>
    <property type="match status" value="1"/>
</dbReference>
<dbReference type="InParanoid" id="A0A1X2HSM2"/>
<name>A0A1X2HSM2_SYNRA</name>
<feature type="non-terminal residue" evidence="9">
    <location>
        <position position="1"/>
    </location>
</feature>
<evidence type="ECO:0000256" key="6">
    <source>
        <dbReference type="SAM" id="Coils"/>
    </source>
</evidence>
<protein>
    <recommendedName>
        <fullName evidence="8">BZIP domain-containing protein</fullName>
    </recommendedName>
</protein>
<feature type="region of interest" description="Disordered" evidence="7">
    <location>
        <begin position="1"/>
        <end position="45"/>
    </location>
</feature>
<feature type="non-terminal residue" evidence="9">
    <location>
        <position position="102"/>
    </location>
</feature>
<feature type="compositionally biased region" description="Low complexity" evidence="7">
    <location>
        <begin position="1"/>
        <end position="14"/>
    </location>
</feature>
<dbReference type="Gene3D" id="1.20.5.170">
    <property type="match status" value="1"/>
</dbReference>
<keyword evidence="4" id="KW-0804">Transcription</keyword>
<dbReference type="Proteomes" id="UP000242180">
    <property type="component" value="Unassembled WGS sequence"/>
</dbReference>
<dbReference type="SMART" id="SM00338">
    <property type="entry name" value="BRLZ"/>
    <property type="match status" value="1"/>
</dbReference>
<evidence type="ECO:0000256" key="2">
    <source>
        <dbReference type="ARBA" id="ARBA00023015"/>
    </source>
</evidence>
<proteinExistence type="predicted"/>
<evidence type="ECO:0000313" key="9">
    <source>
        <dbReference type="EMBL" id="ORZ02553.1"/>
    </source>
</evidence>
<accession>A0A1X2HSM2</accession>
<dbReference type="GO" id="GO:0000977">
    <property type="term" value="F:RNA polymerase II transcription regulatory region sequence-specific DNA binding"/>
    <property type="evidence" value="ECO:0007669"/>
    <property type="project" value="TreeGrafter"/>
</dbReference>
<dbReference type="OrthoDB" id="1939598at2759"/>
<keyword evidence="3" id="KW-0238">DNA-binding</keyword>